<dbReference type="Gene3D" id="3.40.640.10">
    <property type="entry name" value="Type I PLP-dependent aspartate aminotransferase-like (Major domain)"/>
    <property type="match status" value="1"/>
</dbReference>
<evidence type="ECO:0000313" key="8">
    <source>
        <dbReference type="Proteomes" id="UP000614334"/>
    </source>
</evidence>
<name>A0A8H7IIK0_9AGAM</name>
<dbReference type="PANTHER" id="PTHR42790">
    <property type="entry name" value="AMINOTRANSFERASE"/>
    <property type="match status" value="1"/>
</dbReference>
<evidence type="ECO:0000256" key="5">
    <source>
        <dbReference type="ARBA" id="ARBA00022898"/>
    </source>
</evidence>
<sequence>MTRTVIGIKAENEYITLTTSDDGIQVPASYSTLWKSFRMPPTAINSTAEDAPEISKLKLSPEANKTTNQNDYSRFLARRTTLRTIDGIRGLLPLEKTPGIISLLAGKPNQSTFPIDEISITLRAPDAPQPYSPSGGEPVRETLKIDGNLLATALQYNFTDGVPDLRALLADFQLKEHGITVDDVNLQLTVGSGSQDLMYKIFTCLLDPGDAILVEAPVYAGVLPILQTLEPDMIEVETDPSGISIDHLRGILSDWPKDKPKPKALYTVPYGCNPTGATTPLNRRQEVLRLAEEHDFLILEDDPYYYLYFGSEERAPSYLALEDKSLNGKQRRVLRLDSFSKVLSSGMRIGFATGPPGLIKAMNSHTSAANLQANSTTQVIALAMLKHWGYDGFRAHINNISGFYRAKRDAFEAAMYKHFKPEGEKPLAEWTRPEAGLFFWFRLNVPDEDSYQLISTKALAGGVIAVPGQIFFPSGRKTAYVRTAFSVMDIELVDEALRRLAKRKGFSGLEDPSQQASSSIGHTSPETLMFMTHDLKYMHEDRSGDHPAAQRQYWPTLTTPTAMTPAPSTTPYTSPYNPSTSTFKDNIFDGKVLFCTGGGSGICKGMVEAMMKHGVNAAIVGRKLDRLTSSAKELSSSTARKCIPLQADVRKPEQLRAAVDATISEYGRIDFVICGAAGNFLAPIEAVSENGFRTVMEIDTLGTYHTVKATLPYVREQHGAYIMVSALLHYRGTPWQIHVSAAKAGVDAISQVLAVEEGPRGVRSNVIAPGPIGGTEGMDRLGAKLDDKDKKALGLGVNSDIPLQRMGSIGDVANVAVFLFSDAASWITGQTIGVDGGDLHTNRPALPYPAGILDPSSVQRMIKPRL</sequence>
<keyword evidence="5" id="KW-0663">Pyridoxal phosphate</keyword>
<organism evidence="7 8">
    <name type="scientific">Rhizoctonia solani</name>
    <dbReference type="NCBI Taxonomy" id="456999"/>
    <lineage>
        <taxon>Eukaryota</taxon>
        <taxon>Fungi</taxon>
        <taxon>Dikarya</taxon>
        <taxon>Basidiomycota</taxon>
        <taxon>Agaricomycotina</taxon>
        <taxon>Agaricomycetes</taxon>
        <taxon>Cantharellales</taxon>
        <taxon>Ceratobasidiaceae</taxon>
        <taxon>Rhizoctonia</taxon>
    </lineage>
</organism>
<dbReference type="Proteomes" id="UP000614334">
    <property type="component" value="Unassembled WGS sequence"/>
</dbReference>
<dbReference type="AlphaFoldDB" id="A0A8H7IIK0"/>
<evidence type="ECO:0000259" key="6">
    <source>
        <dbReference type="Pfam" id="PF00155"/>
    </source>
</evidence>
<dbReference type="CDD" id="cd05369">
    <property type="entry name" value="TER_DECR_SDR_a"/>
    <property type="match status" value="1"/>
</dbReference>
<dbReference type="Gene3D" id="3.40.50.720">
    <property type="entry name" value="NAD(P)-binding Rossmann-like Domain"/>
    <property type="match status" value="1"/>
</dbReference>
<dbReference type="InterPro" id="IPR015424">
    <property type="entry name" value="PyrdxlP-dep_Trfase"/>
</dbReference>
<comment type="cofactor">
    <cofactor evidence="1">
        <name>pyridoxal 5'-phosphate</name>
        <dbReference type="ChEBI" id="CHEBI:597326"/>
    </cofactor>
</comment>
<reference evidence="7" key="1">
    <citation type="submission" date="2020-09" db="EMBL/GenBank/DDBJ databases">
        <title>Comparative genome analyses of four rice-infecting Rhizoctonia solani isolates reveal extensive enrichment of homogalacturonan modification genes.</title>
        <authorList>
            <person name="Lee D.-Y."/>
            <person name="Jeon J."/>
            <person name="Kim K.-T."/>
            <person name="Cheong K."/>
            <person name="Song H."/>
            <person name="Choi G."/>
            <person name="Ko J."/>
            <person name="Opiyo S.O."/>
            <person name="Zuo S."/>
            <person name="Madhav S."/>
            <person name="Lee Y.-H."/>
            <person name="Wang G.-L."/>
        </authorList>
    </citation>
    <scope>NUCLEOTIDE SEQUENCE</scope>
    <source>
        <strain evidence="7">AG1-IA B2</strain>
    </source>
</reference>
<keyword evidence="4 7" id="KW-0808">Transferase</keyword>
<gene>
    <name evidence="7" type="ORF">RHS01_02231</name>
</gene>
<evidence type="ECO:0000256" key="3">
    <source>
        <dbReference type="ARBA" id="ARBA00022576"/>
    </source>
</evidence>
<dbReference type="Pfam" id="PF13561">
    <property type="entry name" value="adh_short_C2"/>
    <property type="match status" value="1"/>
</dbReference>
<dbReference type="SUPFAM" id="SSF51735">
    <property type="entry name" value="NAD(P)-binding Rossmann-fold domains"/>
    <property type="match status" value="1"/>
</dbReference>
<comment type="caution">
    <text evidence="7">The sequence shown here is derived from an EMBL/GenBank/DDBJ whole genome shotgun (WGS) entry which is preliminary data.</text>
</comment>
<dbReference type="SUPFAM" id="SSF53383">
    <property type="entry name" value="PLP-dependent transferases"/>
    <property type="match status" value="1"/>
</dbReference>
<evidence type="ECO:0000313" key="7">
    <source>
        <dbReference type="EMBL" id="KAF8760244.1"/>
    </source>
</evidence>
<accession>A0A8H7IIK0</accession>
<feature type="domain" description="Aminotransferase class I/classII large" evidence="6">
    <location>
        <begin position="154"/>
        <end position="500"/>
    </location>
</feature>
<comment type="similarity">
    <text evidence="2">Belongs to the class-I pyridoxal-phosphate-dependent aminotransferase family.</text>
</comment>
<proteinExistence type="inferred from homology"/>
<evidence type="ECO:0000256" key="4">
    <source>
        <dbReference type="ARBA" id="ARBA00022679"/>
    </source>
</evidence>
<dbReference type="GO" id="GO:1901605">
    <property type="term" value="P:alpha-amino acid metabolic process"/>
    <property type="evidence" value="ECO:0007669"/>
    <property type="project" value="TreeGrafter"/>
</dbReference>
<dbReference type="InterPro" id="IPR002347">
    <property type="entry name" value="SDR_fam"/>
</dbReference>
<dbReference type="Pfam" id="PF00155">
    <property type="entry name" value="Aminotran_1_2"/>
    <property type="match status" value="1"/>
</dbReference>
<dbReference type="InterPro" id="IPR050859">
    <property type="entry name" value="Class-I_PLP-dep_aminotransf"/>
</dbReference>
<dbReference type="InterPro" id="IPR036291">
    <property type="entry name" value="NAD(P)-bd_dom_sf"/>
</dbReference>
<protein>
    <submittedName>
        <fullName evidence="7">Kynurenine alpha-aminoadipate aminotransferase</fullName>
    </submittedName>
</protein>
<dbReference type="PRINTS" id="PR00081">
    <property type="entry name" value="GDHRDH"/>
</dbReference>
<keyword evidence="3 7" id="KW-0032">Aminotransferase</keyword>
<evidence type="ECO:0000256" key="1">
    <source>
        <dbReference type="ARBA" id="ARBA00001933"/>
    </source>
</evidence>
<dbReference type="InterPro" id="IPR015421">
    <property type="entry name" value="PyrdxlP-dep_Trfase_major"/>
</dbReference>
<dbReference type="GO" id="GO:0008483">
    <property type="term" value="F:transaminase activity"/>
    <property type="evidence" value="ECO:0007669"/>
    <property type="project" value="UniProtKB-KW"/>
</dbReference>
<dbReference type="EMBL" id="JACYCF010000002">
    <property type="protein sequence ID" value="KAF8760244.1"/>
    <property type="molecule type" value="Genomic_DNA"/>
</dbReference>
<evidence type="ECO:0000256" key="2">
    <source>
        <dbReference type="ARBA" id="ARBA00007441"/>
    </source>
</evidence>
<dbReference type="PANTHER" id="PTHR42790:SF19">
    <property type="entry name" value="KYNURENINE_ALPHA-AMINOADIPATE AMINOTRANSFERASE, MITOCHONDRIAL"/>
    <property type="match status" value="1"/>
</dbReference>
<dbReference type="GO" id="GO:0030170">
    <property type="term" value="F:pyridoxal phosphate binding"/>
    <property type="evidence" value="ECO:0007669"/>
    <property type="project" value="InterPro"/>
</dbReference>
<dbReference type="InterPro" id="IPR004839">
    <property type="entry name" value="Aminotransferase_I/II_large"/>
</dbReference>
<dbReference type="CDD" id="cd00609">
    <property type="entry name" value="AAT_like"/>
    <property type="match status" value="1"/>
</dbReference>